<dbReference type="Proteomes" id="UP001497416">
    <property type="component" value="Unassembled WGS sequence"/>
</dbReference>
<evidence type="ECO:0000313" key="1">
    <source>
        <dbReference type="EMBL" id="CAL2085958.1"/>
    </source>
</evidence>
<keyword evidence="2" id="KW-1185">Reference proteome</keyword>
<gene>
    <name evidence="1" type="ORF">T190607A01A_20560</name>
</gene>
<proteinExistence type="predicted"/>
<evidence type="ECO:0000313" key="2">
    <source>
        <dbReference type="Proteomes" id="UP001497416"/>
    </source>
</evidence>
<dbReference type="EMBL" id="CAXIXY010000004">
    <property type="protein sequence ID" value="CAL2085958.1"/>
    <property type="molecule type" value="Genomic_DNA"/>
</dbReference>
<reference evidence="1 2" key="1">
    <citation type="submission" date="2024-05" db="EMBL/GenBank/DDBJ databases">
        <authorList>
            <person name="Duchaud E."/>
        </authorList>
    </citation>
    <scope>NUCLEOTIDE SEQUENCE [LARGE SCALE GENOMIC DNA]</scope>
    <source>
        <strain evidence="1">Ena-SAMPLE-TAB-13-05-2024-13:56:06:370-140302</strain>
    </source>
</reference>
<sequence>MDSIHSIVKKAQDDLFPELEAKIRAELYKKDKDWLIDQIIYLTCERHSLHEQRDKFNALKNRLNRIKAKNFNTKMLLDFIDNYKDIERVYLEESGFLIHPSHLGLNSIESFQRTTLGEKLLEEAKDVLYIALYGDTTITIDLKREREEILTIILPESKVDTFSFLKAMTETKVSGTWNDPEGISNDDQVSNIALQIDFSDDHEGTIGVAIFVALNLINLLEVNEQILYSRLEKLERSSLEPQ</sequence>
<organism evidence="1 2">
    <name type="scientific">Tenacibaculum platacis</name>
    <dbReference type="NCBI Taxonomy" id="3137852"/>
    <lineage>
        <taxon>Bacteria</taxon>
        <taxon>Pseudomonadati</taxon>
        <taxon>Bacteroidota</taxon>
        <taxon>Flavobacteriia</taxon>
        <taxon>Flavobacteriales</taxon>
        <taxon>Flavobacteriaceae</taxon>
        <taxon>Tenacibaculum</taxon>
    </lineage>
</organism>
<dbReference type="RefSeq" id="WP_348712109.1">
    <property type="nucleotide sequence ID" value="NZ_CAXIXY010000004.1"/>
</dbReference>
<protein>
    <submittedName>
        <fullName evidence="1">Uncharacterized protein</fullName>
    </submittedName>
</protein>
<accession>A0ABP1EM84</accession>
<comment type="caution">
    <text evidence="1">The sequence shown here is derived from an EMBL/GenBank/DDBJ whole genome shotgun (WGS) entry which is preliminary data.</text>
</comment>
<name>A0ABP1EM84_9FLAO</name>